<comment type="caution">
    <text evidence="2">The sequence shown here is derived from an EMBL/GenBank/DDBJ whole genome shotgun (WGS) entry which is preliminary data.</text>
</comment>
<keyword evidence="3" id="KW-1185">Reference proteome</keyword>
<dbReference type="RefSeq" id="WP_377125443.1">
    <property type="nucleotide sequence ID" value="NZ_JBHUON010000007.1"/>
</dbReference>
<accession>A0ABW5XP91</accession>
<protein>
    <recommendedName>
        <fullName evidence="4">Dolichyl-phosphate-mannose-protein mannosyltransferase</fullName>
    </recommendedName>
</protein>
<feature type="transmembrane region" description="Helical" evidence="1">
    <location>
        <begin position="12"/>
        <end position="33"/>
    </location>
</feature>
<feature type="transmembrane region" description="Helical" evidence="1">
    <location>
        <begin position="371"/>
        <end position="392"/>
    </location>
</feature>
<name>A0ABW5XP91_9SPHI</name>
<gene>
    <name evidence="2" type="ORF">ACFSYC_08015</name>
</gene>
<keyword evidence="1" id="KW-0472">Membrane</keyword>
<feature type="transmembrane region" description="Helical" evidence="1">
    <location>
        <begin position="162"/>
        <end position="178"/>
    </location>
</feature>
<feature type="transmembrane region" description="Helical" evidence="1">
    <location>
        <begin position="348"/>
        <end position="365"/>
    </location>
</feature>
<evidence type="ECO:0000256" key="1">
    <source>
        <dbReference type="SAM" id="Phobius"/>
    </source>
</evidence>
<evidence type="ECO:0000313" key="3">
    <source>
        <dbReference type="Proteomes" id="UP001597601"/>
    </source>
</evidence>
<feature type="transmembrane region" description="Helical" evidence="1">
    <location>
        <begin position="82"/>
        <end position="103"/>
    </location>
</feature>
<sequence length="530" mass="61072">MKFNLSLNISRSQSLAIVTAVVAIYYLIFGVYMHSLGYFNQETLFYVEKVRIIFEGAGYKLKVIGLTSPPLPFFATFPFTTISPLMAPVIASALGTAALFYLMASTLVKKTQDDFYLFLLLLTFLLHPGILYVAASGKAIYMVLIFFYMFFLNIFKYYTSNTTFHVSIASICLVLLLFCDYKFIWLTLFFIPLVFSISLQSLNLAEKESIFRMTQSFNSPSLRRKLINKTFALYVILFVLPIASIVCYKLLNLTNANDADYFMNSPYATWTVLAERFIYETVTLNRDFKSPEVSLLISARMIIFCPLMVFAVALFRDKPYQILTLLTPFAFVEFLHIKYDKVFISHQYYLMFLILALLCFIIKVQPVKNTIPLKIVLALIIVVQFGTGYYFLSNSMMEDERNFITTIKNRNIKQEEEDEQDENRDMANYINGLPDGTRVMIDDAIAYPIVAFVNNVNDMVLPYQENFISAVETPGQYVSYILIANNRNRLAGYSILNTRYSPVVYQMSNSGNSTLEKAYETEHWTLYRLY</sequence>
<feature type="transmembrane region" description="Helical" evidence="1">
    <location>
        <begin position="115"/>
        <end position="133"/>
    </location>
</feature>
<dbReference type="EMBL" id="JBHUON010000007">
    <property type="protein sequence ID" value="MFD2864631.1"/>
    <property type="molecule type" value="Genomic_DNA"/>
</dbReference>
<organism evidence="2 3">
    <name type="scientific">Mucilaginibacter antarcticus</name>
    <dbReference type="NCBI Taxonomy" id="1855725"/>
    <lineage>
        <taxon>Bacteria</taxon>
        <taxon>Pseudomonadati</taxon>
        <taxon>Bacteroidota</taxon>
        <taxon>Sphingobacteriia</taxon>
        <taxon>Sphingobacteriales</taxon>
        <taxon>Sphingobacteriaceae</taxon>
        <taxon>Mucilaginibacter</taxon>
    </lineage>
</organism>
<proteinExistence type="predicted"/>
<dbReference type="Proteomes" id="UP001597601">
    <property type="component" value="Unassembled WGS sequence"/>
</dbReference>
<feature type="transmembrane region" description="Helical" evidence="1">
    <location>
        <begin position="184"/>
        <end position="205"/>
    </location>
</feature>
<keyword evidence="1" id="KW-0812">Transmembrane</keyword>
<feature type="transmembrane region" description="Helical" evidence="1">
    <location>
        <begin position="139"/>
        <end position="155"/>
    </location>
</feature>
<feature type="transmembrane region" description="Helical" evidence="1">
    <location>
        <begin position="226"/>
        <end position="251"/>
    </location>
</feature>
<evidence type="ECO:0008006" key="4">
    <source>
        <dbReference type="Google" id="ProtNLM"/>
    </source>
</evidence>
<evidence type="ECO:0000313" key="2">
    <source>
        <dbReference type="EMBL" id="MFD2864631.1"/>
    </source>
</evidence>
<keyword evidence="1" id="KW-1133">Transmembrane helix</keyword>
<feature type="transmembrane region" description="Helical" evidence="1">
    <location>
        <begin position="293"/>
        <end position="315"/>
    </location>
</feature>
<reference evidence="3" key="1">
    <citation type="journal article" date="2019" name="Int. J. Syst. Evol. Microbiol.">
        <title>The Global Catalogue of Microorganisms (GCM) 10K type strain sequencing project: providing services to taxonomists for standard genome sequencing and annotation.</title>
        <authorList>
            <consortium name="The Broad Institute Genomics Platform"/>
            <consortium name="The Broad Institute Genome Sequencing Center for Infectious Disease"/>
            <person name="Wu L."/>
            <person name="Ma J."/>
        </authorList>
    </citation>
    <scope>NUCLEOTIDE SEQUENCE [LARGE SCALE GENOMIC DNA]</scope>
    <source>
        <strain evidence="3">KCTC 52232</strain>
    </source>
</reference>